<evidence type="ECO:0000313" key="5">
    <source>
        <dbReference type="Proteomes" id="UP001177023"/>
    </source>
</evidence>
<keyword evidence="1" id="KW-0862">Zinc</keyword>
<protein>
    <recommendedName>
        <fullName evidence="3">C2H2-type domain-containing protein</fullName>
    </recommendedName>
</protein>
<dbReference type="PROSITE" id="PS50157">
    <property type="entry name" value="ZINC_FINGER_C2H2_2"/>
    <property type="match status" value="2"/>
</dbReference>
<feature type="non-terminal residue" evidence="4">
    <location>
        <position position="1"/>
    </location>
</feature>
<dbReference type="SUPFAM" id="SSF57667">
    <property type="entry name" value="beta-beta-alpha zinc fingers"/>
    <property type="match status" value="1"/>
</dbReference>
<feature type="region of interest" description="Disordered" evidence="2">
    <location>
        <begin position="155"/>
        <end position="176"/>
    </location>
</feature>
<dbReference type="SMART" id="SM00355">
    <property type="entry name" value="ZnF_C2H2"/>
    <property type="match status" value="2"/>
</dbReference>
<sequence>MDRLVNFPVCRELIGPLSTSFLNTPVLANKWPPVLPFHVQNLLGASFQDRNVQVNSKIPAPLSTSTSSDADSCKLDDMLLEHETTSEREIEESSDIEKIERDNDDTQSLDRAASAAKRRVLCEICNKTFCDKGALKIHTSAVHLKEMHRCTVPGCGKEFSSRRSRNRHSMNTNPKLHISDSSALAATESGAFSKFHRLQYLPHLSARPPMPFVLPSTSQIVFQRMPETAESRLQNLEGGVSEKSGLSEQAPRKRKAPAKFERAELQLQSLQKPFALNSLANANPGMHLLLLQQLLQNSQHFTHPMLGLLAKK</sequence>
<dbReference type="Pfam" id="PF00096">
    <property type="entry name" value="zf-C2H2"/>
    <property type="match status" value="1"/>
</dbReference>
<feature type="domain" description="C2H2-type" evidence="3">
    <location>
        <begin position="148"/>
        <end position="182"/>
    </location>
</feature>
<name>A0AA36GBG0_9BILA</name>
<accession>A0AA36GBG0</accession>
<dbReference type="PANTHER" id="PTHR15021:SF0">
    <property type="entry name" value="DISCO-RELATED, ISOFORM A-RELATED"/>
    <property type="match status" value="1"/>
</dbReference>
<evidence type="ECO:0000256" key="2">
    <source>
        <dbReference type="SAM" id="MobiDB-lite"/>
    </source>
</evidence>
<feature type="region of interest" description="Disordered" evidence="2">
    <location>
        <begin position="83"/>
        <end position="107"/>
    </location>
</feature>
<dbReference type="GO" id="GO:0008270">
    <property type="term" value="F:zinc ion binding"/>
    <property type="evidence" value="ECO:0007669"/>
    <property type="project" value="UniProtKB-KW"/>
</dbReference>
<keyword evidence="5" id="KW-1185">Reference proteome</keyword>
<dbReference type="GO" id="GO:0006355">
    <property type="term" value="P:regulation of DNA-templated transcription"/>
    <property type="evidence" value="ECO:0007669"/>
    <property type="project" value="TreeGrafter"/>
</dbReference>
<dbReference type="InterPro" id="IPR036236">
    <property type="entry name" value="Znf_C2H2_sf"/>
</dbReference>
<dbReference type="Gene3D" id="3.30.160.60">
    <property type="entry name" value="Classic Zinc Finger"/>
    <property type="match status" value="1"/>
</dbReference>
<dbReference type="InterPro" id="IPR013087">
    <property type="entry name" value="Znf_C2H2_type"/>
</dbReference>
<dbReference type="GO" id="GO:0005634">
    <property type="term" value="C:nucleus"/>
    <property type="evidence" value="ECO:0007669"/>
    <property type="project" value="TreeGrafter"/>
</dbReference>
<keyword evidence="1" id="KW-0479">Metal-binding</keyword>
<evidence type="ECO:0000313" key="4">
    <source>
        <dbReference type="EMBL" id="CAJ0582467.1"/>
    </source>
</evidence>
<proteinExistence type="predicted"/>
<dbReference type="PANTHER" id="PTHR15021">
    <property type="entry name" value="DISCONNECTED-RELATED"/>
    <property type="match status" value="1"/>
</dbReference>
<dbReference type="PROSITE" id="PS00028">
    <property type="entry name" value="ZINC_FINGER_C2H2_1"/>
    <property type="match status" value="1"/>
</dbReference>
<keyword evidence="1" id="KW-0863">Zinc-finger</keyword>
<comment type="caution">
    <text evidence="4">The sequence shown here is derived from an EMBL/GenBank/DDBJ whole genome shotgun (WGS) entry which is preliminary data.</text>
</comment>
<reference evidence="4" key="1">
    <citation type="submission" date="2023-06" db="EMBL/GenBank/DDBJ databases">
        <authorList>
            <person name="Delattre M."/>
        </authorList>
    </citation>
    <scope>NUCLEOTIDE SEQUENCE</scope>
    <source>
        <strain evidence="4">AF72</strain>
    </source>
</reference>
<evidence type="ECO:0000259" key="3">
    <source>
        <dbReference type="PROSITE" id="PS50157"/>
    </source>
</evidence>
<feature type="domain" description="C2H2-type" evidence="3">
    <location>
        <begin position="120"/>
        <end position="148"/>
    </location>
</feature>
<gene>
    <name evidence="4" type="ORF">MSPICULIGERA_LOCUS20598</name>
</gene>
<dbReference type="InterPro" id="IPR040436">
    <property type="entry name" value="Disconnected-like"/>
</dbReference>
<evidence type="ECO:0000256" key="1">
    <source>
        <dbReference type="PROSITE-ProRule" id="PRU00042"/>
    </source>
</evidence>
<dbReference type="EMBL" id="CATQJA010002664">
    <property type="protein sequence ID" value="CAJ0582467.1"/>
    <property type="molecule type" value="Genomic_DNA"/>
</dbReference>
<organism evidence="4 5">
    <name type="scientific">Mesorhabditis spiculigera</name>
    <dbReference type="NCBI Taxonomy" id="96644"/>
    <lineage>
        <taxon>Eukaryota</taxon>
        <taxon>Metazoa</taxon>
        <taxon>Ecdysozoa</taxon>
        <taxon>Nematoda</taxon>
        <taxon>Chromadorea</taxon>
        <taxon>Rhabditida</taxon>
        <taxon>Rhabditina</taxon>
        <taxon>Rhabditomorpha</taxon>
        <taxon>Rhabditoidea</taxon>
        <taxon>Rhabditidae</taxon>
        <taxon>Mesorhabditinae</taxon>
        <taxon>Mesorhabditis</taxon>
    </lineage>
</organism>
<dbReference type="AlphaFoldDB" id="A0AA36GBG0"/>
<dbReference type="Proteomes" id="UP001177023">
    <property type="component" value="Unassembled WGS sequence"/>
</dbReference>